<accession>A0AA38RQA0</accession>
<feature type="compositionally biased region" description="Acidic residues" evidence="6">
    <location>
        <begin position="367"/>
        <end position="383"/>
    </location>
</feature>
<dbReference type="PANTHER" id="PTHR46140">
    <property type="entry name" value="VACUOLAR TRANSPORTER CHAPERONE 1-RELATED"/>
    <property type="match status" value="1"/>
</dbReference>
<feature type="transmembrane region" description="Helical" evidence="7">
    <location>
        <begin position="489"/>
        <end position="510"/>
    </location>
</feature>
<dbReference type="InterPro" id="IPR004331">
    <property type="entry name" value="SPX_dom"/>
</dbReference>
<keyword evidence="2" id="KW-0926">Vacuole</keyword>
<dbReference type="Proteomes" id="UP001174694">
    <property type="component" value="Unassembled WGS sequence"/>
</dbReference>
<evidence type="ECO:0000256" key="6">
    <source>
        <dbReference type="SAM" id="MobiDB-lite"/>
    </source>
</evidence>
<feature type="compositionally biased region" description="Low complexity" evidence="6">
    <location>
        <begin position="308"/>
        <end position="323"/>
    </location>
</feature>
<sequence length="515" mass="56472">MKYGERFEKESVPEWSLHNIDYNALKHYIKAHTTKAQAKAIAIPGQRDDNLLRVEDELYLELCRQHDRVDLFVVSKADEISRRLQHLSDQIHRLLLRSKMTLKRQRKLVKYEREVIRCGDEIQALQRFVNAQVVAFRKILKKYKKWTGSTTLGARFKENVLSHPKSFTKRDFDPLQQAYEELLAAVRAVTPVASEPVTPSVDDEEVATPRSSSRREGAGGRLSPRQVVFRPGPPDTRSFYTEQVRYWNEYDYGSEAGDVDDGYAIYIQPEDEHSLPNLAAVLAMVTTPLEKAKAWLAFRHHDERAALLPAPDPGAATAATTTPSYGTVGGDPSPSPPNGGPSAGSYFTNPPGQYAHAPHAAGSSLDTDADDENEEEEEDDDPSLEAGYASSDGFPVGYDARYAALPSINDQRMARYRERVLVLGTLGCMAAAVALLGIAAVLISTGRHKLRAEVDAGVTMGVVASLGCACSALGMTLARRGKVSLAGKVAVWVVFVAVCVSNGMLLVLVMGNTSL</sequence>
<name>A0AA38RQA0_9PEZI</name>
<dbReference type="EMBL" id="JANBVO010000002">
    <property type="protein sequence ID" value="KAJ9156183.1"/>
    <property type="molecule type" value="Genomic_DNA"/>
</dbReference>
<feature type="region of interest" description="Disordered" evidence="6">
    <location>
        <begin position="308"/>
        <end position="388"/>
    </location>
</feature>
<dbReference type="Pfam" id="PF03105">
    <property type="entry name" value="SPX"/>
    <property type="match status" value="1"/>
</dbReference>
<evidence type="ECO:0000256" key="4">
    <source>
        <dbReference type="ARBA" id="ARBA00022989"/>
    </source>
</evidence>
<evidence type="ECO:0000259" key="8">
    <source>
        <dbReference type="PROSITE" id="PS51382"/>
    </source>
</evidence>
<dbReference type="GO" id="GO:0005774">
    <property type="term" value="C:vacuolar membrane"/>
    <property type="evidence" value="ECO:0007669"/>
    <property type="project" value="UniProtKB-SubCell"/>
</dbReference>
<gene>
    <name evidence="9" type="ORF">NKR23_g1063</name>
</gene>
<evidence type="ECO:0000256" key="2">
    <source>
        <dbReference type="ARBA" id="ARBA00022554"/>
    </source>
</evidence>
<dbReference type="AlphaFoldDB" id="A0AA38RQA0"/>
<evidence type="ECO:0000256" key="7">
    <source>
        <dbReference type="SAM" id="Phobius"/>
    </source>
</evidence>
<comment type="subcellular location">
    <subcellularLocation>
        <location evidence="1">Vacuole membrane</location>
        <topology evidence="1">Multi-pass membrane protein</topology>
    </subcellularLocation>
</comment>
<dbReference type="PANTHER" id="PTHR46140:SF1">
    <property type="entry name" value="VACUOLAR TRANSPORTER CHAPERONE COMPLEX SUBUNIT 4-RELATED"/>
    <property type="match status" value="1"/>
</dbReference>
<feature type="domain" description="SPX" evidence="8">
    <location>
        <begin position="1"/>
        <end position="157"/>
    </location>
</feature>
<feature type="transmembrane region" description="Helical" evidence="7">
    <location>
        <begin position="420"/>
        <end position="444"/>
    </location>
</feature>
<comment type="caution">
    <text evidence="9">The sequence shown here is derived from an EMBL/GenBank/DDBJ whole genome shotgun (WGS) entry which is preliminary data.</text>
</comment>
<keyword evidence="3 7" id="KW-0812">Transmembrane</keyword>
<reference evidence="9" key="1">
    <citation type="submission" date="2022-07" db="EMBL/GenBank/DDBJ databases">
        <title>Fungi with potential for degradation of polypropylene.</title>
        <authorList>
            <person name="Gostincar C."/>
        </authorList>
    </citation>
    <scope>NUCLEOTIDE SEQUENCE</scope>
    <source>
        <strain evidence="9">EXF-13308</strain>
    </source>
</reference>
<dbReference type="GO" id="GO:0006799">
    <property type="term" value="P:polyphosphate biosynthetic process"/>
    <property type="evidence" value="ECO:0007669"/>
    <property type="project" value="UniProtKB-ARBA"/>
</dbReference>
<evidence type="ECO:0000256" key="5">
    <source>
        <dbReference type="ARBA" id="ARBA00023136"/>
    </source>
</evidence>
<dbReference type="CDD" id="cd14474">
    <property type="entry name" value="SPX_YDR089W"/>
    <property type="match status" value="1"/>
</dbReference>
<keyword evidence="9" id="KW-0675">Receptor</keyword>
<evidence type="ECO:0000313" key="9">
    <source>
        <dbReference type="EMBL" id="KAJ9156183.1"/>
    </source>
</evidence>
<evidence type="ECO:0000313" key="10">
    <source>
        <dbReference type="Proteomes" id="UP001174694"/>
    </source>
</evidence>
<keyword evidence="5 7" id="KW-0472">Membrane</keyword>
<evidence type="ECO:0000256" key="1">
    <source>
        <dbReference type="ARBA" id="ARBA00004128"/>
    </source>
</evidence>
<feature type="transmembrane region" description="Helical" evidence="7">
    <location>
        <begin position="456"/>
        <end position="477"/>
    </location>
</feature>
<evidence type="ECO:0000256" key="3">
    <source>
        <dbReference type="ARBA" id="ARBA00022692"/>
    </source>
</evidence>
<feature type="region of interest" description="Disordered" evidence="6">
    <location>
        <begin position="194"/>
        <end position="234"/>
    </location>
</feature>
<dbReference type="InterPro" id="IPR051572">
    <property type="entry name" value="VTC_Complex_Subunit"/>
</dbReference>
<dbReference type="PROSITE" id="PS51382">
    <property type="entry name" value="SPX"/>
    <property type="match status" value="1"/>
</dbReference>
<keyword evidence="4 7" id="KW-1133">Transmembrane helix</keyword>
<organism evidence="9 10">
    <name type="scientific">Pleurostoma richardsiae</name>
    <dbReference type="NCBI Taxonomy" id="41990"/>
    <lineage>
        <taxon>Eukaryota</taxon>
        <taxon>Fungi</taxon>
        <taxon>Dikarya</taxon>
        <taxon>Ascomycota</taxon>
        <taxon>Pezizomycotina</taxon>
        <taxon>Sordariomycetes</taxon>
        <taxon>Sordariomycetidae</taxon>
        <taxon>Calosphaeriales</taxon>
        <taxon>Pleurostomataceae</taxon>
        <taxon>Pleurostoma</taxon>
    </lineage>
</organism>
<proteinExistence type="predicted"/>
<keyword evidence="10" id="KW-1185">Reference proteome</keyword>
<protein>
    <submittedName>
        <fullName evidence="9">Xenotropic and polytropic retrovirus receptor 1</fullName>
    </submittedName>
</protein>